<evidence type="ECO:0000256" key="9">
    <source>
        <dbReference type="ARBA" id="ARBA00031306"/>
    </source>
</evidence>
<evidence type="ECO:0000256" key="4">
    <source>
        <dbReference type="ARBA" id="ARBA00022630"/>
    </source>
</evidence>
<evidence type="ECO:0000313" key="12">
    <source>
        <dbReference type="Proteomes" id="UP001217325"/>
    </source>
</evidence>
<evidence type="ECO:0000313" key="11">
    <source>
        <dbReference type="EMBL" id="MDE8649580.1"/>
    </source>
</evidence>
<keyword evidence="5 11" id="KW-0808">Transferase</keyword>
<name>A0AAW6LZI6_RHOSG</name>
<evidence type="ECO:0000256" key="8">
    <source>
        <dbReference type="ARBA" id="ARBA00022842"/>
    </source>
</evidence>
<evidence type="ECO:0000256" key="1">
    <source>
        <dbReference type="ARBA" id="ARBA00001946"/>
    </source>
</evidence>
<dbReference type="GO" id="GO:0016740">
    <property type="term" value="F:transferase activity"/>
    <property type="evidence" value="ECO:0007669"/>
    <property type="project" value="UniProtKB-KW"/>
</dbReference>
<organism evidence="11 12">
    <name type="scientific">Rhodococcus qingshengii</name>
    <dbReference type="NCBI Taxonomy" id="334542"/>
    <lineage>
        <taxon>Bacteria</taxon>
        <taxon>Bacillati</taxon>
        <taxon>Actinomycetota</taxon>
        <taxon>Actinomycetes</taxon>
        <taxon>Mycobacteriales</taxon>
        <taxon>Nocardiaceae</taxon>
        <taxon>Rhodococcus</taxon>
        <taxon>Rhodococcus erythropolis group</taxon>
    </lineage>
</organism>
<comment type="caution">
    <text evidence="11">The sequence shown here is derived from an EMBL/GenBank/DDBJ whole genome shotgun (WGS) entry which is preliminary data.</text>
</comment>
<reference evidence="11" key="1">
    <citation type="submission" date="2023-02" db="EMBL/GenBank/DDBJ databases">
        <title>A novel hydrolase synthesized by Rhodococcus erythropolis HQ is responsible for the detoxification of Zearalenone.</title>
        <authorList>
            <person name="Hu J."/>
            <person name="Xu J."/>
        </authorList>
    </citation>
    <scope>NUCLEOTIDE SEQUENCE</scope>
    <source>
        <strain evidence="11">HQ</strain>
    </source>
</reference>
<comment type="cofactor">
    <cofactor evidence="1">
        <name>Mg(2+)</name>
        <dbReference type="ChEBI" id="CHEBI:18420"/>
    </cofactor>
</comment>
<keyword evidence="6" id="KW-0479">Metal-binding</keyword>
<comment type="catalytic activity">
    <reaction evidence="10">
        <text>L-threonyl-[protein] + FAD = FMN-L-threonyl-[protein] + AMP + H(+)</text>
        <dbReference type="Rhea" id="RHEA:36847"/>
        <dbReference type="Rhea" id="RHEA-COMP:11060"/>
        <dbReference type="Rhea" id="RHEA-COMP:11061"/>
        <dbReference type="ChEBI" id="CHEBI:15378"/>
        <dbReference type="ChEBI" id="CHEBI:30013"/>
        <dbReference type="ChEBI" id="CHEBI:57692"/>
        <dbReference type="ChEBI" id="CHEBI:74257"/>
        <dbReference type="ChEBI" id="CHEBI:456215"/>
        <dbReference type="EC" id="2.7.1.180"/>
    </reaction>
</comment>
<dbReference type="RefSeq" id="WP_275232949.1">
    <property type="nucleotide sequence ID" value="NZ_JARDXE010000029.1"/>
</dbReference>
<dbReference type="EC" id="2.7.1.180" evidence="2"/>
<dbReference type="PANTHER" id="PTHR30040:SF2">
    <property type="entry name" value="FAD:PROTEIN FMN TRANSFERASE"/>
    <property type="match status" value="1"/>
</dbReference>
<keyword evidence="8" id="KW-0460">Magnesium</keyword>
<dbReference type="GO" id="GO:0046872">
    <property type="term" value="F:metal ion binding"/>
    <property type="evidence" value="ECO:0007669"/>
    <property type="project" value="UniProtKB-KW"/>
</dbReference>
<dbReference type="PANTHER" id="PTHR30040">
    <property type="entry name" value="THIAMINE BIOSYNTHESIS LIPOPROTEIN APBE"/>
    <property type="match status" value="1"/>
</dbReference>
<dbReference type="Gene3D" id="3.10.520.10">
    <property type="entry name" value="ApbE-like domains"/>
    <property type="match status" value="1"/>
</dbReference>
<keyword evidence="7" id="KW-0274">FAD</keyword>
<gene>
    <name evidence="11" type="ORF">PXH69_31895</name>
</gene>
<evidence type="ECO:0000256" key="10">
    <source>
        <dbReference type="ARBA" id="ARBA00048540"/>
    </source>
</evidence>
<accession>A0AAW6LZI6</accession>
<dbReference type="Proteomes" id="UP001217325">
    <property type="component" value="Unassembled WGS sequence"/>
</dbReference>
<dbReference type="InterPro" id="IPR003374">
    <property type="entry name" value="ApbE-like_sf"/>
</dbReference>
<dbReference type="InterPro" id="IPR024932">
    <property type="entry name" value="ApbE"/>
</dbReference>
<keyword evidence="4" id="KW-0285">Flavoprotein</keyword>
<dbReference type="Pfam" id="PF02424">
    <property type="entry name" value="ApbE"/>
    <property type="match status" value="1"/>
</dbReference>
<proteinExistence type="predicted"/>
<evidence type="ECO:0000256" key="7">
    <source>
        <dbReference type="ARBA" id="ARBA00022827"/>
    </source>
</evidence>
<evidence type="ECO:0000256" key="2">
    <source>
        <dbReference type="ARBA" id="ARBA00011955"/>
    </source>
</evidence>
<protein>
    <recommendedName>
        <fullName evidence="3">FAD:protein FMN transferase</fullName>
        <ecNumber evidence="2">2.7.1.180</ecNumber>
    </recommendedName>
    <alternativeName>
        <fullName evidence="9">Flavin transferase</fullName>
    </alternativeName>
</protein>
<dbReference type="EMBL" id="JARDXE010000029">
    <property type="protein sequence ID" value="MDE8649580.1"/>
    <property type="molecule type" value="Genomic_DNA"/>
</dbReference>
<evidence type="ECO:0000256" key="5">
    <source>
        <dbReference type="ARBA" id="ARBA00022679"/>
    </source>
</evidence>
<evidence type="ECO:0000256" key="6">
    <source>
        <dbReference type="ARBA" id="ARBA00022723"/>
    </source>
</evidence>
<evidence type="ECO:0000256" key="3">
    <source>
        <dbReference type="ARBA" id="ARBA00016337"/>
    </source>
</evidence>
<sequence length="313" mass="32833">MTTSLSVASSMWRVWGLEATVVVTKPEAIPSARSIIDERLLEIELACSRFRDDSEIRALEKPTGLPVEVSSTLARLIQTALDGAECTDGAVDPTIGAALVALGYDRDFAQIEGRDVPIKTSFVSTPQWTSVKLDGQKVTVPPGVQLDLGATAKALAADECAHAVSMSLDCGVLVCLGGDIATAGPAPDGGWIVLVQDGDDAPADTVAIPGGTAIATSSTRKRRWSQNGRHVHHIVDPRSGTSVDAAWQTVTVGADTCVSANLASTACIVRGFEGARDLMNTGLPVRLVDRAGEIRLLNGWPTEDAVATGRREP</sequence>
<dbReference type="SUPFAM" id="SSF143631">
    <property type="entry name" value="ApbE-like"/>
    <property type="match status" value="1"/>
</dbReference>
<dbReference type="AlphaFoldDB" id="A0AAW6LZI6"/>